<name>A0ABV6BAA9_9GAMM</name>
<protein>
    <submittedName>
        <fullName evidence="3">Uncharacterized protein</fullName>
    </submittedName>
</protein>
<sequence>MRNITCFILLTLSLSCGFHLQANTDEKWSEERCAQLNQSDPATPQLRQQHCAETVAAPANVMPVQLDVQLDKPAAVTEAPVPAPLQRVQHNSTLETLGSAMLLVLVGFWLWMGRK</sequence>
<evidence type="ECO:0000313" key="4">
    <source>
        <dbReference type="Proteomes" id="UP001589813"/>
    </source>
</evidence>
<accession>A0ABV6BAA9</accession>
<keyword evidence="1" id="KW-0472">Membrane</keyword>
<keyword evidence="1" id="KW-1133">Transmembrane helix</keyword>
<keyword evidence="1" id="KW-0812">Transmembrane</keyword>
<keyword evidence="4" id="KW-1185">Reference proteome</keyword>
<keyword evidence="2" id="KW-0732">Signal</keyword>
<feature type="transmembrane region" description="Helical" evidence="1">
    <location>
        <begin position="94"/>
        <end position="112"/>
    </location>
</feature>
<reference evidence="3 4" key="1">
    <citation type="submission" date="2024-09" db="EMBL/GenBank/DDBJ databases">
        <authorList>
            <person name="Sun Q."/>
            <person name="Mori K."/>
        </authorList>
    </citation>
    <scope>NUCLEOTIDE SEQUENCE [LARGE SCALE GENOMIC DNA]</scope>
    <source>
        <strain evidence="3 4">KCTC 23315</strain>
    </source>
</reference>
<dbReference type="EMBL" id="JBHLXP010000001">
    <property type="protein sequence ID" value="MFC0047319.1"/>
    <property type="molecule type" value="Genomic_DNA"/>
</dbReference>
<comment type="caution">
    <text evidence="3">The sequence shown here is derived from an EMBL/GenBank/DDBJ whole genome shotgun (WGS) entry which is preliminary data.</text>
</comment>
<dbReference type="RefSeq" id="WP_377240499.1">
    <property type="nucleotide sequence ID" value="NZ_JBHLXP010000001.1"/>
</dbReference>
<proteinExistence type="predicted"/>
<feature type="signal peptide" evidence="2">
    <location>
        <begin position="1"/>
        <end position="24"/>
    </location>
</feature>
<organism evidence="3 4">
    <name type="scientific">Rheinheimera tilapiae</name>
    <dbReference type="NCBI Taxonomy" id="875043"/>
    <lineage>
        <taxon>Bacteria</taxon>
        <taxon>Pseudomonadati</taxon>
        <taxon>Pseudomonadota</taxon>
        <taxon>Gammaproteobacteria</taxon>
        <taxon>Chromatiales</taxon>
        <taxon>Chromatiaceae</taxon>
        <taxon>Rheinheimera</taxon>
    </lineage>
</organism>
<gene>
    <name evidence="3" type="ORF">ACFFJP_03320</name>
</gene>
<evidence type="ECO:0000313" key="3">
    <source>
        <dbReference type="EMBL" id="MFC0047319.1"/>
    </source>
</evidence>
<dbReference type="PROSITE" id="PS51257">
    <property type="entry name" value="PROKAR_LIPOPROTEIN"/>
    <property type="match status" value="1"/>
</dbReference>
<feature type="chain" id="PRO_5047302317" evidence="2">
    <location>
        <begin position="25"/>
        <end position="115"/>
    </location>
</feature>
<evidence type="ECO:0000256" key="1">
    <source>
        <dbReference type="SAM" id="Phobius"/>
    </source>
</evidence>
<evidence type="ECO:0000256" key="2">
    <source>
        <dbReference type="SAM" id="SignalP"/>
    </source>
</evidence>
<dbReference type="Proteomes" id="UP001589813">
    <property type="component" value="Unassembled WGS sequence"/>
</dbReference>